<evidence type="ECO:0000256" key="1">
    <source>
        <dbReference type="SAM" id="MobiDB-lite"/>
    </source>
</evidence>
<sequence length="62" mass="6721">MVSGNVERTELAGKPPDGLSGLKPGFQFSDADAALIADGRFQHCIPRDIKKPRIERGKPAIF</sequence>
<gene>
    <name evidence="2" type="ORF">CARN2_0204</name>
</gene>
<accession>E6PVS3</accession>
<dbReference type="AlphaFoldDB" id="E6PVS3"/>
<organism evidence="2">
    <name type="scientific">mine drainage metagenome</name>
    <dbReference type="NCBI Taxonomy" id="410659"/>
    <lineage>
        <taxon>unclassified sequences</taxon>
        <taxon>metagenomes</taxon>
        <taxon>ecological metagenomes</taxon>
    </lineage>
</organism>
<proteinExistence type="predicted"/>
<feature type="region of interest" description="Disordered" evidence="1">
    <location>
        <begin position="1"/>
        <end position="23"/>
    </location>
</feature>
<name>E6PVS3_9ZZZZ</name>
<dbReference type="EMBL" id="CABM01000065">
    <property type="protein sequence ID" value="CBH99030.1"/>
    <property type="molecule type" value="Genomic_DNA"/>
</dbReference>
<reference evidence="2" key="1">
    <citation type="submission" date="2009-10" db="EMBL/GenBank/DDBJ databases">
        <title>Diversity of trophic interactions inside an arsenic-rich microbial ecosystem.</title>
        <authorList>
            <person name="Bertin P.N."/>
            <person name="Heinrich-Salmeron A."/>
            <person name="Pelletier E."/>
            <person name="Goulhen-Chollet F."/>
            <person name="Arsene-Ploetze F."/>
            <person name="Gallien S."/>
            <person name="Calteau A."/>
            <person name="Vallenet D."/>
            <person name="Casiot C."/>
            <person name="Chane-Woon-Ming B."/>
            <person name="Giloteaux L."/>
            <person name="Barakat M."/>
            <person name="Bonnefoy V."/>
            <person name="Bruneel O."/>
            <person name="Chandler M."/>
            <person name="Cleiss J."/>
            <person name="Duran R."/>
            <person name="Elbaz-Poulichet F."/>
            <person name="Fonknechten N."/>
            <person name="Lauga B."/>
            <person name="Mornico D."/>
            <person name="Ortet P."/>
            <person name="Schaeffer C."/>
            <person name="Siguier P."/>
            <person name="Alexander Thil Smith A."/>
            <person name="Van Dorsselaer A."/>
            <person name="Weissenbach J."/>
            <person name="Medigue C."/>
            <person name="Le Paslier D."/>
        </authorList>
    </citation>
    <scope>NUCLEOTIDE SEQUENCE</scope>
</reference>
<evidence type="ECO:0000313" key="2">
    <source>
        <dbReference type="EMBL" id="CBH99030.1"/>
    </source>
</evidence>
<comment type="caution">
    <text evidence="2">The sequence shown here is derived from an EMBL/GenBank/DDBJ whole genome shotgun (WGS) entry which is preliminary data.</text>
</comment>
<protein>
    <submittedName>
        <fullName evidence="2">Uncharacterized protein</fullName>
    </submittedName>
</protein>